<evidence type="ECO:0000313" key="2">
    <source>
        <dbReference type="EMBL" id="KAG0710907.1"/>
    </source>
</evidence>
<keyword evidence="3" id="KW-1185">Reference proteome</keyword>
<evidence type="ECO:0000256" key="1">
    <source>
        <dbReference type="SAM" id="MobiDB-lite"/>
    </source>
</evidence>
<accession>A0A8J4XNF4</accession>
<feature type="compositionally biased region" description="Basic and acidic residues" evidence="1">
    <location>
        <begin position="247"/>
        <end position="265"/>
    </location>
</feature>
<sequence length="265" mass="28416">MGKVFGRSPPKKHPFPRGLSKPSTGHDAFPILFGEGKNSCPDQKAPKAHVIVLGHRFTTPPLKEEVLVYPPLATPVPEKGKGPEKGRGASENGSSKTSWISLPSTHPSNTGVHAGFANPFKKKLGFPLLKLGVPPPFLELFPGLSLQGPLRRRYARAQTLKTFSNGPKRSGPLHKTQMLQIIKGPTFGPKPENGRGKGPFGVFAKAAATTRDDYKKFCGKITPKGPLRGGGFPPPSANQGLTTFADGKAKGDLQAPKNDEFKNEF</sequence>
<organism evidence="2 3">
    <name type="scientific">Chionoecetes opilio</name>
    <name type="common">Atlantic snow crab</name>
    <name type="synonym">Cancer opilio</name>
    <dbReference type="NCBI Taxonomy" id="41210"/>
    <lineage>
        <taxon>Eukaryota</taxon>
        <taxon>Metazoa</taxon>
        <taxon>Ecdysozoa</taxon>
        <taxon>Arthropoda</taxon>
        <taxon>Crustacea</taxon>
        <taxon>Multicrustacea</taxon>
        <taxon>Malacostraca</taxon>
        <taxon>Eumalacostraca</taxon>
        <taxon>Eucarida</taxon>
        <taxon>Decapoda</taxon>
        <taxon>Pleocyemata</taxon>
        <taxon>Brachyura</taxon>
        <taxon>Eubrachyura</taxon>
        <taxon>Majoidea</taxon>
        <taxon>Majidae</taxon>
        <taxon>Chionoecetes</taxon>
    </lineage>
</organism>
<feature type="region of interest" description="Disordered" evidence="1">
    <location>
        <begin position="1"/>
        <end position="44"/>
    </location>
</feature>
<name>A0A8J4XNF4_CHIOP</name>
<gene>
    <name evidence="2" type="ORF">GWK47_021814</name>
</gene>
<dbReference type="Proteomes" id="UP000770661">
    <property type="component" value="Unassembled WGS sequence"/>
</dbReference>
<feature type="compositionally biased region" description="Polar residues" evidence="1">
    <location>
        <begin position="91"/>
        <end position="100"/>
    </location>
</feature>
<proteinExistence type="predicted"/>
<evidence type="ECO:0000313" key="3">
    <source>
        <dbReference type="Proteomes" id="UP000770661"/>
    </source>
</evidence>
<feature type="region of interest" description="Disordered" evidence="1">
    <location>
        <begin position="73"/>
        <end position="100"/>
    </location>
</feature>
<protein>
    <submittedName>
        <fullName evidence="2">Uncharacterized protein</fullName>
    </submittedName>
</protein>
<feature type="compositionally biased region" description="Basic and acidic residues" evidence="1">
    <location>
        <begin position="78"/>
        <end position="88"/>
    </location>
</feature>
<feature type="region of interest" description="Disordered" evidence="1">
    <location>
        <begin position="224"/>
        <end position="265"/>
    </location>
</feature>
<comment type="caution">
    <text evidence="2">The sequence shown here is derived from an EMBL/GenBank/DDBJ whole genome shotgun (WGS) entry which is preliminary data.</text>
</comment>
<reference evidence="2" key="1">
    <citation type="submission" date="2020-07" db="EMBL/GenBank/DDBJ databases">
        <title>The High-quality genome of the commercially important snow crab, Chionoecetes opilio.</title>
        <authorList>
            <person name="Jeong J.-H."/>
            <person name="Ryu S."/>
        </authorList>
    </citation>
    <scope>NUCLEOTIDE SEQUENCE</scope>
    <source>
        <strain evidence="2">MADBK_172401_WGS</strain>
        <tissue evidence="2">Digestive gland</tissue>
    </source>
</reference>
<dbReference type="EMBL" id="JACEEZ010023775">
    <property type="protein sequence ID" value="KAG0710907.1"/>
    <property type="molecule type" value="Genomic_DNA"/>
</dbReference>
<dbReference type="AlphaFoldDB" id="A0A8J4XNF4"/>